<dbReference type="SUPFAM" id="SSF48452">
    <property type="entry name" value="TPR-like"/>
    <property type="match status" value="1"/>
</dbReference>
<feature type="signal peptide" evidence="1">
    <location>
        <begin position="1"/>
        <end position="20"/>
    </location>
</feature>
<feature type="chain" id="PRO_5029860591" evidence="1">
    <location>
        <begin position="21"/>
        <end position="494"/>
    </location>
</feature>
<gene>
    <name evidence="2" type="ORF">FYJ73_05585</name>
</gene>
<keyword evidence="3" id="KW-1185">Reference proteome</keyword>
<protein>
    <submittedName>
        <fullName evidence="2">SusD/RagB family nutrient-binding outer membrane lipoprotein</fullName>
    </submittedName>
</protein>
<sequence length="494" mass="54088">MKTKYIMGAALVALAFASCSEDQMDHINTDEQHSSISIVDGNYSITDAEVNTVYNILDGNYAWYVSSYTEQLFGTGNNQLKNAELRNVNEVASSTTFNNEWNNTYANLYNLKVIKEKCRGGVNNGADDLLGMAQALEALNWGILTDMHGDVPCTEALGGQSTPALTSQKDIYDKIFSLLDSAQTNLAQGSKTVGTHDVIFNGNLDKWAGLVHALKARYLLHTYGTDKTPAHLSKVLAEAEAAVSAGFDGANLDVFNGKTSDNSWSAYHWSRYYIGSSKTVEDLLTARKDPREPIYNFDGFETEAGVGTPGNAEQAQSTNTLAYPAWLENSASSLHLFSKSELYFIIAEVKARLGQDAKSDFDSAVRAAMDDWGTAADSEISAADVDAYLNGLADRYAANPLNEILTQKYIAQTRDEQLETYNDIRRCDYVDGSYPVKMQNPNNISGSSNRWPLRLPYGDSDVTSNPNVAKVFGSGNEAGMYIYTNPVWWAGGNN</sequence>
<evidence type="ECO:0000313" key="2">
    <source>
        <dbReference type="EMBL" id="MST84142.1"/>
    </source>
</evidence>
<keyword evidence="1" id="KW-0732">Signal</keyword>
<keyword evidence="2" id="KW-0449">Lipoprotein</keyword>
<dbReference type="AlphaFoldDB" id="A0A7K0KDZ2"/>
<dbReference type="Pfam" id="PF12771">
    <property type="entry name" value="SusD-like_2"/>
    <property type="match status" value="1"/>
</dbReference>
<proteinExistence type="predicted"/>
<reference evidence="2 3" key="1">
    <citation type="submission" date="2019-08" db="EMBL/GenBank/DDBJ databases">
        <title>In-depth cultivation of the pig gut microbiome towards novel bacterial diversity and tailored functional studies.</title>
        <authorList>
            <person name="Wylensek D."/>
            <person name="Hitch T.C.A."/>
            <person name="Clavel T."/>
        </authorList>
    </citation>
    <scope>NUCLEOTIDE SEQUENCE [LARGE SCALE GENOMIC DNA]</scope>
    <source>
        <strain evidence="2 3">LKV-178-WT-2A</strain>
    </source>
</reference>
<evidence type="ECO:0000313" key="3">
    <source>
        <dbReference type="Proteomes" id="UP000438914"/>
    </source>
</evidence>
<comment type="caution">
    <text evidence="2">The sequence shown here is derived from an EMBL/GenBank/DDBJ whole genome shotgun (WGS) entry which is preliminary data.</text>
</comment>
<dbReference type="EMBL" id="VUNG01000009">
    <property type="protein sequence ID" value="MST84142.1"/>
    <property type="molecule type" value="Genomic_DNA"/>
</dbReference>
<dbReference type="Gene3D" id="1.20.120.840">
    <property type="entry name" value="SusD-like, tetratrico peptide repeats domain"/>
    <property type="match status" value="1"/>
</dbReference>
<accession>A0A7K0KDZ2</accession>
<dbReference type="PROSITE" id="PS51257">
    <property type="entry name" value="PROKAR_LIPOPROTEIN"/>
    <property type="match status" value="1"/>
</dbReference>
<name>A0A7K0KDZ2_9BACT</name>
<evidence type="ECO:0000256" key="1">
    <source>
        <dbReference type="SAM" id="SignalP"/>
    </source>
</evidence>
<dbReference type="InterPro" id="IPR011990">
    <property type="entry name" value="TPR-like_helical_dom_sf"/>
</dbReference>
<dbReference type="Gene3D" id="1.25.40.390">
    <property type="match status" value="2"/>
</dbReference>
<organism evidence="2 3">
    <name type="scientific">Hallella mizrahii</name>
    <dbReference type="NCBI Taxonomy" id="2606637"/>
    <lineage>
        <taxon>Bacteria</taxon>
        <taxon>Pseudomonadati</taxon>
        <taxon>Bacteroidota</taxon>
        <taxon>Bacteroidia</taxon>
        <taxon>Bacteroidales</taxon>
        <taxon>Prevotellaceae</taxon>
        <taxon>Hallella</taxon>
    </lineage>
</organism>
<dbReference type="Proteomes" id="UP000438914">
    <property type="component" value="Unassembled WGS sequence"/>
</dbReference>
<dbReference type="InterPro" id="IPR041662">
    <property type="entry name" value="SusD-like_2"/>
</dbReference>